<feature type="transmembrane region" description="Helical" evidence="7">
    <location>
        <begin position="282"/>
        <end position="304"/>
    </location>
</feature>
<accession>A0A5B9QPI0</accession>
<dbReference type="InterPro" id="IPR050833">
    <property type="entry name" value="Poly_Biosynth_Transport"/>
</dbReference>
<keyword evidence="3" id="KW-1003">Cell membrane</keyword>
<reference evidence="8 9" key="1">
    <citation type="submission" date="2019-08" db="EMBL/GenBank/DDBJ databases">
        <title>Deep-cultivation of Planctomycetes and their phenomic and genomic characterization uncovers novel biology.</title>
        <authorList>
            <person name="Wiegand S."/>
            <person name="Jogler M."/>
            <person name="Boedeker C."/>
            <person name="Pinto D."/>
            <person name="Vollmers J."/>
            <person name="Rivas-Marin E."/>
            <person name="Kohn T."/>
            <person name="Peeters S.H."/>
            <person name="Heuer A."/>
            <person name="Rast P."/>
            <person name="Oberbeckmann S."/>
            <person name="Bunk B."/>
            <person name="Jeske O."/>
            <person name="Meyerdierks A."/>
            <person name="Storesund J.E."/>
            <person name="Kallscheuer N."/>
            <person name="Luecker S."/>
            <person name="Lage O.M."/>
            <person name="Pohl T."/>
            <person name="Merkel B.J."/>
            <person name="Hornburger P."/>
            <person name="Mueller R.-W."/>
            <person name="Bruemmer F."/>
            <person name="Labrenz M."/>
            <person name="Spormann A.M."/>
            <person name="Op den Camp H."/>
            <person name="Overmann J."/>
            <person name="Amann R."/>
            <person name="Jetten M.S.M."/>
            <person name="Mascher T."/>
            <person name="Medema M.H."/>
            <person name="Devos D.P."/>
            <person name="Kaster A.-K."/>
            <person name="Ovreas L."/>
            <person name="Rohde M."/>
            <person name="Galperin M.Y."/>
            <person name="Jogler C."/>
        </authorList>
    </citation>
    <scope>NUCLEOTIDE SEQUENCE [LARGE SCALE GENOMIC DNA]</scope>
    <source>
        <strain evidence="8 9">Pr1d</strain>
    </source>
</reference>
<comment type="subcellular location">
    <subcellularLocation>
        <location evidence="1">Cell membrane</location>
        <topology evidence="1">Multi-pass membrane protein</topology>
    </subcellularLocation>
</comment>
<name>A0A5B9QPI0_9BACT</name>
<comment type="similarity">
    <text evidence="2">Belongs to the polysaccharide synthase family.</text>
</comment>
<dbReference type="EMBL" id="CP042913">
    <property type="protein sequence ID" value="QEG36031.1"/>
    <property type="molecule type" value="Genomic_DNA"/>
</dbReference>
<sequence>MRSEVLSSLRWLLTARLLAQLVTWVATIFIIRILSPNDYGLMALAGMFIGFFGLFEEMGLSAAIINKRQLADSDIKNILGLVIVFGITVYLLIYMCSSVVANFFEEPDLAAILKCLALRLPVSSLASVPRALIQREMLFQKKSVVEFLCAVISSIATLGLAIAGWGVWALVYGSLGFAIANMIGLWIVLGKIYSPSFELRKLLAEMKFGGLVSMDRILWYLSTQADVFFIGRFLGNEQLGIYSVAMQLATLPMQKVTVIFNEVGFAAFSRIQLDLKEATRKFVFAVRMISFIAFPIFFGIASVSSDIVSVLLGPDWVAVAMPLWLLAIPVPLRLLESINTTVLFGLGRPGKAATNNLFSLALLVPCFAAASYWGNIVTVCLVWLTVYPICFLITLTRTLSITELTLGNYFLQLFKPCMFSAIVYGSAVFIKVVFPSFISNGILFLVCAIIIGSLVYALLQLVFNRSTFTSFVFLMSHKSSN</sequence>
<evidence type="ECO:0000256" key="3">
    <source>
        <dbReference type="ARBA" id="ARBA00022475"/>
    </source>
</evidence>
<evidence type="ECO:0000256" key="7">
    <source>
        <dbReference type="SAM" id="Phobius"/>
    </source>
</evidence>
<dbReference type="CDD" id="cd13127">
    <property type="entry name" value="MATE_tuaB_like"/>
    <property type="match status" value="1"/>
</dbReference>
<gene>
    <name evidence="8" type="primary">tuaB_3</name>
    <name evidence="8" type="ORF">Pr1d_33400</name>
</gene>
<protein>
    <submittedName>
        <fullName evidence="8">Teichuronic acid biosynthesis protein TuaB</fullName>
    </submittedName>
</protein>
<dbReference type="Pfam" id="PF13440">
    <property type="entry name" value="Polysacc_synt_3"/>
    <property type="match status" value="1"/>
</dbReference>
<dbReference type="RefSeq" id="WP_148074451.1">
    <property type="nucleotide sequence ID" value="NZ_CP042913.1"/>
</dbReference>
<dbReference type="AlphaFoldDB" id="A0A5B9QPI0"/>
<dbReference type="PANTHER" id="PTHR30250">
    <property type="entry name" value="PST FAMILY PREDICTED COLANIC ACID TRANSPORTER"/>
    <property type="match status" value="1"/>
</dbReference>
<dbReference type="PANTHER" id="PTHR30250:SF10">
    <property type="entry name" value="LIPOPOLYSACCHARIDE BIOSYNTHESIS PROTEIN WZXC"/>
    <property type="match status" value="1"/>
</dbReference>
<evidence type="ECO:0000256" key="4">
    <source>
        <dbReference type="ARBA" id="ARBA00022692"/>
    </source>
</evidence>
<feature type="transmembrane region" description="Helical" evidence="7">
    <location>
        <begin position="356"/>
        <end position="375"/>
    </location>
</feature>
<keyword evidence="6 7" id="KW-0472">Membrane</keyword>
<feature type="transmembrane region" description="Helical" evidence="7">
    <location>
        <begin position="144"/>
        <end position="165"/>
    </location>
</feature>
<keyword evidence="5 7" id="KW-1133">Transmembrane helix</keyword>
<keyword evidence="4 7" id="KW-0812">Transmembrane</keyword>
<evidence type="ECO:0000256" key="6">
    <source>
        <dbReference type="ARBA" id="ARBA00023136"/>
    </source>
</evidence>
<dbReference type="Proteomes" id="UP000323917">
    <property type="component" value="Chromosome"/>
</dbReference>
<evidence type="ECO:0000256" key="5">
    <source>
        <dbReference type="ARBA" id="ARBA00022989"/>
    </source>
</evidence>
<feature type="transmembrane region" description="Helical" evidence="7">
    <location>
        <begin position="316"/>
        <end position="335"/>
    </location>
</feature>
<organism evidence="8 9">
    <name type="scientific">Bythopirellula goksoeyrii</name>
    <dbReference type="NCBI Taxonomy" id="1400387"/>
    <lineage>
        <taxon>Bacteria</taxon>
        <taxon>Pseudomonadati</taxon>
        <taxon>Planctomycetota</taxon>
        <taxon>Planctomycetia</taxon>
        <taxon>Pirellulales</taxon>
        <taxon>Lacipirellulaceae</taxon>
        <taxon>Bythopirellula</taxon>
    </lineage>
</organism>
<evidence type="ECO:0000256" key="1">
    <source>
        <dbReference type="ARBA" id="ARBA00004651"/>
    </source>
</evidence>
<feature type="transmembrane region" description="Helical" evidence="7">
    <location>
        <begin position="171"/>
        <end position="193"/>
    </location>
</feature>
<keyword evidence="9" id="KW-1185">Reference proteome</keyword>
<feature type="transmembrane region" description="Helical" evidence="7">
    <location>
        <begin position="78"/>
        <end position="104"/>
    </location>
</feature>
<feature type="transmembrane region" description="Helical" evidence="7">
    <location>
        <begin position="12"/>
        <end position="35"/>
    </location>
</feature>
<feature type="transmembrane region" description="Helical" evidence="7">
    <location>
        <begin position="381"/>
        <end position="401"/>
    </location>
</feature>
<feature type="transmembrane region" description="Helical" evidence="7">
    <location>
        <begin position="413"/>
        <end position="434"/>
    </location>
</feature>
<dbReference type="GO" id="GO:0005886">
    <property type="term" value="C:plasma membrane"/>
    <property type="evidence" value="ECO:0007669"/>
    <property type="project" value="UniProtKB-SubCell"/>
</dbReference>
<evidence type="ECO:0000313" key="9">
    <source>
        <dbReference type="Proteomes" id="UP000323917"/>
    </source>
</evidence>
<feature type="transmembrane region" description="Helical" evidence="7">
    <location>
        <begin position="41"/>
        <end position="66"/>
    </location>
</feature>
<evidence type="ECO:0000313" key="8">
    <source>
        <dbReference type="EMBL" id="QEG36031.1"/>
    </source>
</evidence>
<dbReference type="OrthoDB" id="9770347at2"/>
<dbReference type="KEGG" id="bgok:Pr1d_33400"/>
<evidence type="ECO:0000256" key="2">
    <source>
        <dbReference type="ARBA" id="ARBA00007430"/>
    </source>
</evidence>
<proteinExistence type="inferred from homology"/>
<feature type="transmembrane region" description="Helical" evidence="7">
    <location>
        <begin position="440"/>
        <end position="459"/>
    </location>
</feature>